<dbReference type="Proteomes" id="UP000271162">
    <property type="component" value="Unassembled WGS sequence"/>
</dbReference>
<dbReference type="EMBL" id="UYSL01022277">
    <property type="protein sequence ID" value="VDL80184.1"/>
    <property type="molecule type" value="Genomic_DNA"/>
</dbReference>
<name>A0A0N4YI64_NIPBR</name>
<keyword evidence="2" id="KW-1185">Reference proteome</keyword>
<proteinExistence type="predicted"/>
<dbReference type="WBParaSite" id="NBR_0001658801-mRNA-1">
    <property type="protein sequence ID" value="NBR_0001658801-mRNA-1"/>
    <property type="gene ID" value="NBR_0001658801"/>
</dbReference>
<reference evidence="1 2" key="2">
    <citation type="submission" date="2018-11" db="EMBL/GenBank/DDBJ databases">
        <authorList>
            <consortium name="Pathogen Informatics"/>
        </authorList>
    </citation>
    <scope>NUCLEOTIDE SEQUENCE [LARGE SCALE GENOMIC DNA]</scope>
</reference>
<gene>
    <name evidence="1" type="ORF">NBR_LOCUS16589</name>
</gene>
<dbReference type="AlphaFoldDB" id="A0A0N4YI64"/>
<evidence type="ECO:0000313" key="3">
    <source>
        <dbReference type="WBParaSite" id="NBR_0001658801-mRNA-1"/>
    </source>
</evidence>
<sequence length="213" mass="24461">MTIQSPATYNGRAPNAVQHALNRAGTEIRQDLRQLCSNKEWALDLYFVHMDFDHACGKIGLQLNLTKTMFMRNGYVSDAPFSLNGTNISEWNGYVSDAPFSLNGTNISECSSYVYLGREVNMTNDLSSELKSWALRKQDEHVICVAQRSIEHPDVRMLEVTRFIQARDGIRSSELRRQSKIRDAVAWAKLSKIRWGGHVMRFRDDRWMRAVTD</sequence>
<organism evidence="3">
    <name type="scientific">Nippostrongylus brasiliensis</name>
    <name type="common">Rat hookworm</name>
    <dbReference type="NCBI Taxonomy" id="27835"/>
    <lineage>
        <taxon>Eukaryota</taxon>
        <taxon>Metazoa</taxon>
        <taxon>Ecdysozoa</taxon>
        <taxon>Nematoda</taxon>
        <taxon>Chromadorea</taxon>
        <taxon>Rhabditida</taxon>
        <taxon>Rhabditina</taxon>
        <taxon>Rhabditomorpha</taxon>
        <taxon>Strongyloidea</taxon>
        <taxon>Heligmosomidae</taxon>
        <taxon>Nippostrongylus</taxon>
    </lineage>
</organism>
<evidence type="ECO:0000313" key="2">
    <source>
        <dbReference type="Proteomes" id="UP000271162"/>
    </source>
</evidence>
<protein>
    <submittedName>
        <fullName evidence="3">Reverse transcriptase</fullName>
    </submittedName>
</protein>
<reference evidence="3" key="1">
    <citation type="submission" date="2017-02" db="UniProtKB">
        <authorList>
            <consortium name="WormBaseParasite"/>
        </authorList>
    </citation>
    <scope>IDENTIFICATION</scope>
</reference>
<accession>A0A0N4YI64</accession>
<dbReference type="STRING" id="27835.A0A0N4YI64"/>
<evidence type="ECO:0000313" key="1">
    <source>
        <dbReference type="EMBL" id="VDL80184.1"/>
    </source>
</evidence>